<name>A0ABQ1RY67_9SPHN</name>
<dbReference type="RefSeq" id="WP_188643530.1">
    <property type="nucleotide sequence ID" value="NZ_BMKL01000001.1"/>
</dbReference>
<gene>
    <name evidence="2" type="ORF">GCM10011515_03140</name>
</gene>
<comment type="caution">
    <text evidence="2">The sequence shown here is derived from an EMBL/GenBank/DDBJ whole genome shotgun (WGS) entry which is preliminary data.</text>
</comment>
<dbReference type="Proteomes" id="UP000619041">
    <property type="component" value="Unassembled WGS sequence"/>
</dbReference>
<keyword evidence="1" id="KW-0472">Membrane</keyword>
<dbReference type="EMBL" id="BMKL01000001">
    <property type="protein sequence ID" value="GGD87034.1"/>
    <property type="molecule type" value="Genomic_DNA"/>
</dbReference>
<proteinExistence type="predicted"/>
<keyword evidence="1" id="KW-0812">Transmembrane</keyword>
<keyword evidence="1" id="KW-1133">Transmembrane helix</keyword>
<organism evidence="2 3">
    <name type="scientific">Tsuneonella deserti</name>
    <dbReference type="NCBI Taxonomy" id="2035528"/>
    <lineage>
        <taxon>Bacteria</taxon>
        <taxon>Pseudomonadati</taxon>
        <taxon>Pseudomonadota</taxon>
        <taxon>Alphaproteobacteria</taxon>
        <taxon>Sphingomonadales</taxon>
        <taxon>Erythrobacteraceae</taxon>
        <taxon>Tsuneonella</taxon>
    </lineage>
</organism>
<reference evidence="3" key="1">
    <citation type="journal article" date="2019" name="Int. J. Syst. Evol. Microbiol.">
        <title>The Global Catalogue of Microorganisms (GCM) 10K type strain sequencing project: providing services to taxonomists for standard genome sequencing and annotation.</title>
        <authorList>
            <consortium name="The Broad Institute Genomics Platform"/>
            <consortium name="The Broad Institute Genome Sequencing Center for Infectious Disease"/>
            <person name="Wu L."/>
            <person name="Ma J."/>
        </authorList>
    </citation>
    <scope>NUCLEOTIDE SEQUENCE [LARGE SCALE GENOMIC DNA]</scope>
    <source>
        <strain evidence="3">CGMCC 1.15959</strain>
    </source>
</reference>
<evidence type="ECO:0008006" key="4">
    <source>
        <dbReference type="Google" id="ProtNLM"/>
    </source>
</evidence>
<sequence>MDEFAELLKTIFTGALVLVFALVMGAAALWQNLWEEDISASDVEISDLKWQGSIPTVTVAALITNHSDKAISDFDVVVEGFDCPVGHDPQSAGWDTCYFLAQDDNTFGAYIPAGRSYRYDASFTIRPNSEIEGELYINVKFANFEGN</sequence>
<keyword evidence="3" id="KW-1185">Reference proteome</keyword>
<feature type="transmembrane region" description="Helical" evidence="1">
    <location>
        <begin position="7"/>
        <end position="30"/>
    </location>
</feature>
<accession>A0ABQ1RY67</accession>
<evidence type="ECO:0000313" key="2">
    <source>
        <dbReference type="EMBL" id="GGD87034.1"/>
    </source>
</evidence>
<protein>
    <recommendedName>
        <fullName evidence="4">DUF4352 domain-containing protein</fullName>
    </recommendedName>
</protein>
<evidence type="ECO:0000313" key="3">
    <source>
        <dbReference type="Proteomes" id="UP000619041"/>
    </source>
</evidence>
<evidence type="ECO:0000256" key="1">
    <source>
        <dbReference type="SAM" id="Phobius"/>
    </source>
</evidence>